<gene>
    <name evidence="2" type="ORF">HMH01_07485</name>
</gene>
<protein>
    <submittedName>
        <fullName evidence="2">Uncharacterized protein</fullName>
    </submittedName>
</protein>
<evidence type="ECO:0000256" key="1">
    <source>
        <dbReference type="SAM" id="Phobius"/>
    </source>
</evidence>
<dbReference type="RefSeq" id="WP_171323903.1">
    <property type="nucleotide sequence ID" value="NZ_JABFBC010000001.1"/>
</dbReference>
<reference evidence="2 3" key="1">
    <citation type="submission" date="2020-05" db="EMBL/GenBank/DDBJ databases">
        <title>Gimesia benthica sp. nov., a novel planctomycete isolated from a deep-sea water sample of the Northwest Indian Ocean.</title>
        <authorList>
            <person name="Wang J."/>
            <person name="Ruan C."/>
            <person name="Song L."/>
            <person name="Zhu Y."/>
            <person name="Li A."/>
            <person name="Zheng X."/>
            <person name="Wang L."/>
            <person name="Lu Z."/>
            <person name="Huang Y."/>
            <person name="Du W."/>
            <person name="Zhou Y."/>
            <person name="Huang L."/>
            <person name="Dai X."/>
        </authorList>
    </citation>
    <scope>NUCLEOTIDE SEQUENCE [LARGE SCALE GENOMIC DNA]</scope>
    <source>
        <strain evidence="2 3">YYQ-30</strain>
    </source>
</reference>
<organism evidence="2 3">
    <name type="scientific">Halovulum dunhuangense</name>
    <dbReference type="NCBI Taxonomy" id="1505036"/>
    <lineage>
        <taxon>Bacteria</taxon>
        <taxon>Pseudomonadati</taxon>
        <taxon>Pseudomonadota</taxon>
        <taxon>Alphaproteobacteria</taxon>
        <taxon>Rhodobacterales</taxon>
        <taxon>Paracoccaceae</taxon>
        <taxon>Halovulum</taxon>
    </lineage>
</organism>
<name>A0A849L200_9RHOB</name>
<dbReference type="EMBL" id="JABFBC010000001">
    <property type="protein sequence ID" value="NNU80280.1"/>
    <property type="molecule type" value="Genomic_DNA"/>
</dbReference>
<sequence length="287" mass="31096">MTRPAPFQDEDALRAWLDACRARIQPFARRHLSLAGSARLHRAALGWDVVRAPVNLLLSPLLVICRLAGHALRALGLRRAGGWLVTRNFLLRTDVARRLEIDIRREVLQLRAAPLRPTDPLETWLATALREYSGSRAAVAEMTVALVALSVGGAVFHALTPGMVSLGPNLADAMALEEAIQGFPLGNTAGAVWYTTFPPEAGLPRTALVTLGMVAFGAMATAFAGILADPLQTRLGLHQRRLHRLIDGLEDTLLRDGRSAFRSNEHYMARLLDMIDASLGVARGLGG</sequence>
<proteinExistence type="predicted"/>
<feature type="transmembrane region" description="Helical" evidence="1">
    <location>
        <begin position="138"/>
        <end position="159"/>
    </location>
</feature>
<dbReference type="Pfam" id="PF20340">
    <property type="entry name" value="DUF6635"/>
    <property type="match status" value="1"/>
</dbReference>
<dbReference type="InterPro" id="IPR046575">
    <property type="entry name" value="DUF6635"/>
</dbReference>
<evidence type="ECO:0000313" key="2">
    <source>
        <dbReference type="EMBL" id="NNU80280.1"/>
    </source>
</evidence>
<feature type="transmembrane region" description="Helical" evidence="1">
    <location>
        <begin position="207"/>
        <end position="231"/>
    </location>
</feature>
<keyword evidence="3" id="KW-1185">Reference proteome</keyword>
<comment type="caution">
    <text evidence="2">The sequence shown here is derived from an EMBL/GenBank/DDBJ whole genome shotgun (WGS) entry which is preliminary data.</text>
</comment>
<keyword evidence="1" id="KW-1133">Transmembrane helix</keyword>
<accession>A0A849L200</accession>
<keyword evidence="1" id="KW-0472">Membrane</keyword>
<keyword evidence="1" id="KW-0812">Transmembrane</keyword>
<evidence type="ECO:0000313" key="3">
    <source>
        <dbReference type="Proteomes" id="UP000572377"/>
    </source>
</evidence>
<dbReference type="Proteomes" id="UP000572377">
    <property type="component" value="Unassembled WGS sequence"/>
</dbReference>
<dbReference type="AlphaFoldDB" id="A0A849L200"/>